<evidence type="ECO:0000259" key="12">
    <source>
        <dbReference type="PROSITE" id="PS51908"/>
    </source>
</evidence>
<name>A0A2H9TGS0_9FUNG</name>
<dbReference type="GO" id="GO:0003697">
    <property type="term" value="F:single-stranded DNA binding"/>
    <property type="evidence" value="ECO:0007669"/>
    <property type="project" value="InterPro"/>
</dbReference>
<evidence type="ECO:0000313" key="13">
    <source>
        <dbReference type="EMBL" id="PJF16931.1"/>
    </source>
</evidence>
<keyword evidence="6" id="KW-0833">Ubl conjugation pathway</keyword>
<keyword evidence="14" id="KW-1185">Reference proteome</keyword>
<evidence type="ECO:0000256" key="9">
    <source>
        <dbReference type="ARBA" id="ARBA00023242"/>
    </source>
</evidence>
<dbReference type="GO" id="GO:0008270">
    <property type="term" value="F:zinc ion binding"/>
    <property type="evidence" value="ECO:0007669"/>
    <property type="project" value="UniProtKB-KW"/>
</dbReference>
<evidence type="ECO:0000256" key="3">
    <source>
        <dbReference type="ARBA" id="ARBA00022723"/>
    </source>
</evidence>
<dbReference type="GO" id="GO:0005634">
    <property type="term" value="C:nucleus"/>
    <property type="evidence" value="ECO:0007669"/>
    <property type="project" value="UniProtKB-SubCell"/>
</dbReference>
<evidence type="ECO:0000256" key="8">
    <source>
        <dbReference type="ARBA" id="ARBA00023204"/>
    </source>
</evidence>
<dbReference type="PANTHER" id="PTHR14134">
    <property type="entry name" value="E3 UBIQUITIN-PROTEIN LIGASE RAD18"/>
    <property type="match status" value="1"/>
</dbReference>
<sequence length="249" mass="28167">MQDEVTDASDWPKAELREFERKLRCPICQDFYRAAMMLRGCSHNCTVHKLDCASSTTDLEVNRILDELVLDFVAVRPTLLAALVAPEATTSLSQSSQGSQERRKRNRKQLDANLIACPVCSKEVAADTIERHVDMCLSGAPASPSTSTIRRRMSKPVYNLLKDAEIKRLLTELSLPSTECDALKPKSMQQLRIELRNMERAWKKKPTVVDLGKDADFEQEASNYRKQNSEHFQLLIDSVRKKTGSNKPT</sequence>
<evidence type="ECO:0000256" key="2">
    <source>
        <dbReference type="ARBA" id="ARBA00022679"/>
    </source>
</evidence>
<evidence type="ECO:0000256" key="1">
    <source>
        <dbReference type="ARBA" id="ARBA00004123"/>
    </source>
</evidence>
<keyword evidence="7" id="KW-0862">Zinc</keyword>
<keyword evidence="2" id="KW-0808">Transferase</keyword>
<evidence type="ECO:0000256" key="7">
    <source>
        <dbReference type="ARBA" id="ARBA00022833"/>
    </source>
</evidence>
<keyword evidence="3" id="KW-0479">Metal-binding</keyword>
<evidence type="ECO:0000313" key="14">
    <source>
        <dbReference type="Proteomes" id="UP000240830"/>
    </source>
</evidence>
<dbReference type="GO" id="GO:0061630">
    <property type="term" value="F:ubiquitin protein ligase activity"/>
    <property type="evidence" value="ECO:0007669"/>
    <property type="project" value="InterPro"/>
</dbReference>
<comment type="pathway">
    <text evidence="10">Protein modification.</text>
</comment>
<dbReference type="OrthoDB" id="9049620at2759"/>
<keyword evidence="9" id="KW-0539">Nucleus</keyword>
<dbReference type="EMBL" id="MTSL01000201">
    <property type="protein sequence ID" value="PJF16931.1"/>
    <property type="molecule type" value="Genomic_DNA"/>
</dbReference>
<comment type="subcellular location">
    <subcellularLocation>
        <location evidence="1">Nucleus</location>
    </subcellularLocation>
</comment>
<organism evidence="13 14">
    <name type="scientific">Paramicrosporidium saccamoebae</name>
    <dbReference type="NCBI Taxonomy" id="1246581"/>
    <lineage>
        <taxon>Eukaryota</taxon>
        <taxon>Fungi</taxon>
        <taxon>Fungi incertae sedis</taxon>
        <taxon>Cryptomycota</taxon>
        <taxon>Cryptomycota incertae sedis</taxon>
        <taxon>Paramicrosporidium</taxon>
    </lineage>
</organism>
<proteinExistence type="predicted"/>
<keyword evidence="5 11" id="KW-0863">Zinc-finger</keyword>
<dbReference type="InterPro" id="IPR006642">
    <property type="entry name" value="Rad18_UBZ4"/>
</dbReference>
<dbReference type="STRING" id="1246581.A0A2H9TGS0"/>
<reference evidence="13 14" key="1">
    <citation type="submission" date="2016-10" db="EMBL/GenBank/DDBJ databases">
        <title>The genome of Paramicrosporidium saccamoebae is the missing link in understanding Cryptomycota and Microsporidia evolution.</title>
        <authorList>
            <person name="Quandt C.A."/>
            <person name="Beaudet D."/>
            <person name="Corsaro D."/>
            <person name="Michel R."/>
            <person name="Corradi N."/>
            <person name="James T."/>
        </authorList>
    </citation>
    <scope>NUCLEOTIDE SEQUENCE [LARGE SCALE GENOMIC DNA]</scope>
    <source>
        <strain evidence="13 14">KSL3</strain>
    </source>
</reference>
<dbReference type="AlphaFoldDB" id="A0A2H9TGS0"/>
<keyword evidence="8 11" id="KW-0234">DNA repair</keyword>
<protein>
    <recommendedName>
        <fullName evidence="12">UBZ4-type domain-containing protein</fullName>
    </recommendedName>
</protein>
<dbReference type="SUPFAM" id="SSF57850">
    <property type="entry name" value="RING/U-box"/>
    <property type="match status" value="1"/>
</dbReference>
<dbReference type="SMART" id="SM00734">
    <property type="entry name" value="ZnF_Rad18"/>
    <property type="match status" value="1"/>
</dbReference>
<evidence type="ECO:0000256" key="6">
    <source>
        <dbReference type="ARBA" id="ARBA00022786"/>
    </source>
</evidence>
<feature type="domain" description="UBZ4-type" evidence="12">
    <location>
        <begin position="114"/>
        <end position="141"/>
    </location>
</feature>
<dbReference type="Gene3D" id="3.30.160.60">
    <property type="entry name" value="Classic Zinc Finger"/>
    <property type="match status" value="1"/>
</dbReference>
<comment type="caution">
    <text evidence="13">The sequence shown here is derived from an EMBL/GenBank/DDBJ whole genome shotgun (WGS) entry which is preliminary data.</text>
</comment>
<dbReference type="GO" id="GO:0006281">
    <property type="term" value="P:DNA repair"/>
    <property type="evidence" value="ECO:0007669"/>
    <property type="project" value="UniProtKB-KW"/>
</dbReference>
<dbReference type="Proteomes" id="UP000240830">
    <property type="component" value="Unassembled WGS sequence"/>
</dbReference>
<evidence type="ECO:0000256" key="5">
    <source>
        <dbReference type="ARBA" id="ARBA00022771"/>
    </source>
</evidence>
<dbReference type="GO" id="GO:0097505">
    <property type="term" value="C:Rad6-Rad18 complex"/>
    <property type="evidence" value="ECO:0007669"/>
    <property type="project" value="TreeGrafter"/>
</dbReference>
<dbReference type="GO" id="GO:0006301">
    <property type="term" value="P:DNA damage tolerance"/>
    <property type="evidence" value="ECO:0007669"/>
    <property type="project" value="InterPro"/>
</dbReference>
<dbReference type="PROSITE" id="PS51908">
    <property type="entry name" value="ZF_UBZ4"/>
    <property type="match status" value="1"/>
</dbReference>
<gene>
    <name evidence="13" type="ORF">PSACC_03263</name>
</gene>
<dbReference type="InterPro" id="IPR039577">
    <property type="entry name" value="Rad18"/>
</dbReference>
<evidence type="ECO:0000256" key="4">
    <source>
        <dbReference type="ARBA" id="ARBA00022763"/>
    </source>
</evidence>
<evidence type="ECO:0000256" key="11">
    <source>
        <dbReference type="PROSITE-ProRule" id="PRU01256"/>
    </source>
</evidence>
<keyword evidence="4 11" id="KW-0227">DNA damage</keyword>
<dbReference type="GO" id="GO:0006513">
    <property type="term" value="P:protein monoubiquitination"/>
    <property type="evidence" value="ECO:0007669"/>
    <property type="project" value="InterPro"/>
</dbReference>
<dbReference type="PANTHER" id="PTHR14134:SF2">
    <property type="entry name" value="E3 UBIQUITIN-PROTEIN LIGASE RAD18"/>
    <property type="match status" value="1"/>
</dbReference>
<evidence type="ECO:0000256" key="10">
    <source>
        <dbReference type="ARBA" id="ARBA00043952"/>
    </source>
</evidence>
<accession>A0A2H9TGS0</accession>